<reference evidence="1" key="1">
    <citation type="submission" date="2021-08" db="EMBL/GenBank/DDBJ databases">
        <title>The first chromosome-level gecko genome reveals the dynamic sex chromosomes of Neotropical dwarf geckos (Sphaerodactylidae: Sphaerodactylus).</title>
        <authorList>
            <person name="Pinto B.J."/>
            <person name="Keating S.E."/>
            <person name="Gamble T."/>
        </authorList>
    </citation>
    <scope>NUCLEOTIDE SEQUENCE</scope>
    <source>
        <strain evidence="1">TG3544</strain>
    </source>
</reference>
<dbReference type="EMBL" id="CM037619">
    <property type="protein sequence ID" value="KAH8007504.1"/>
    <property type="molecule type" value="Genomic_DNA"/>
</dbReference>
<sequence length="228" mass="24977">MRLECGKRKAGRLAQASRGPAEPLWSREAAVPEPLASAPGRLPTHDGLAFYFSLTQSNGAPAASFLARSCRGRRRCRFSQGSASGGARGRSEARRQSSLSMERSEAYFFSIALSCAFLGSCLLFSVLNRQQRAPYMDEAFHVPQAQAYCEGRFQQVGRRAAPASSCRLKGARCVVVSPPPHAVTWPRGPRKEERPAPDVLGTAIYYICFFAGYTRERLLLGSRESSPL</sequence>
<gene>
    <name evidence="1" type="ORF">K3G42_023510</name>
</gene>
<evidence type="ECO:0000313" key="2">
    <source>
        <dbReference type="Proteomes" id="UP000827872"/>
    </source>
</evidence>
<organism evidence="1 2">
    <name type="scientific">Sphaerodactylus townsendi</name>
    <dbReference type="NCBI Taxonomy" id="933632"/>
    <lineage>
        <taxon>Eukaryota</taxon>
        <taxon>Metazoa</taxon>
        <taxon>Chordata</taxon>
        <taxon>Craniata</taxon>
        <taxon>Vertebrata</taxon>
        <taxon>Euteleostomi</taxon>
        <taxon>Lepidosauria</taxon>
        <taxon>Squamata</taxon>
        <taxon>Bifurcata</taxon>
        <taxon>Gekkota</taxon>
        <taxon>Sphaerodactylidae</taxon>
        <taxon>Sphaerodactylus</taxon>
    </lineage>
</organism>
<accession>A0ACB8FQ83</accession>
<proteinExistence type="predicted"/>
<comment type="caution">
    <text evidence="1">The sequence shown here is derived from an EMBL/GenBank/DDBJ whole genome shotgun (WGS) entry which is preliminary data.</text>
</comment>
<name>A0ACB8FQ83_9SAUR</name>
<keyword evidence="2" id="KW-1185">Reference proteome</keyword>
<protein>
    <submittedName>
        <fullName evidence="1">Uncharacterized protein</fullName>
    </submittedName>
</protein>
<evidence type="ECO:0000313" key="1">
    <source>
        <dbReference type="EMBL" id="KAH8007504.1"/>
    </source>
</evidence>
<dbReference type="Proteomes" id="UP000827872">
    <property type="component" value="Linkage Group LG06"/>
</dbReference>